<dbReference type="PRINTS" id="PR00821">
    <property type="entry name" value="TAGLIPASE"/>
</dbReference>
<feature type="domain" description="Lipase" evidence="5">
    <location>
        <begin position="303"/>
        <end position="561"/>
    </location>
</feature>
<evidence type="ECO:0000313" key="7">
    <source>
        <dbReference type="Proteomes" id="UP000478052"/>
    </source>
</evidence>
<reference evidence="6 7" key="1">
    <citation type="submission" date="2019-08" db="EMBL/GenBank/DDBJ databases">
        <title>Whole genome of Aphis craccivora.</title>
        <authorList>
            <person name="Voronova N.V."/>
            <person name="Shulinski R.S."/>
            <person name="Bandarenka Y.V."/>
            <person name="Zhorov D.G."/>
            <person name="Warner D."/>
        </authorList>
    </citation>
    <scope>NUCLEOTIDE SEQUENCE [LARGE SCALE GENOMIC DNA]</scope>
    <source>
        <strain evidence="6">180601</strain>
        <tissue evidence="6">Whole Body</tissue>
    </source>
</reference>
<dbReference type="PANTHER" id="PTHR11610">
    <property type="entry name" value="LIPASE"/>
    <property type="match status" value="1"/>
</dbReference>
<dbReference type="OrthoDB" id="199913at2759"/>
<comment type="similarity">
    <text evidence="2 4">Belongs to the AB hydrolase superfamily. Lipase family.</text>
</comment>
<evidence type="ECO:0000256" key="3">
    <source>
        <dbReference type="ARBA" id="ARBA00022525"/>
    </source>
</evidence>
<organism evidence="6 7">
    <name type="scientific">Aphis craccivora</name>
    <name type="common">Cowpea aphid</name>
    <dbReference type="NCBI Taxonomy" id="307492"/>
    <lineage>
        <taxon>Eukaryota</taxon>
        <taxon>Metazoa</taxon>
        <taxon>Ecdysozoa</taxon>
        <taxon>Arthropoda</taxon>
        <taxon>Hexapoda</taxon>
        <taxon>Insecta</taxon>
        <taxon>Pterygota</taxon>
        <taxon>Neoptera</taxon>
        <taxon>Paraneoptera</taxon>
        <taxon>Hemiptera</taxon>
        <taxon>Sternorrhyncha</taxon>
        <taxon>Aphidomorpha</taxon>
        <taxon>Aphidoidea</taxon>
        <taxon>Aphididae</taxon>
        <taxon>Aphidini</taxon>
        <taxon>Aphis</taxon>
        <taxon>Aphis</taxon>
    </lineage>
</organism>
<dbReference type="InterPro" id="IPR029058">
    <property type="entry name" value="AB_hydrolase_fold"/>
</dbReference>
<gene>
    <name evidence="6" type="ORF">FWK35_00006237</name>
</gene>
<dbReference type="CDD" id="cd00707">
    <property type="entry name" value="Pancreat_lipase_like"/>
    <property type="match status" value="2"/>
</dbReference>
<name>A0A6G0ZHX1_APHCR</name>
<evidence type="ECO:0000259" key="5">
    <source>
        <dbReference type="Pfam" id="PF00151"/>
    </source>
</evidence>
<dbReference type="Gene3D" id="3.40.50.1820">
    <property type="entry name" value="alpha/beta hydrolase"/>
    <property type="match status" value="2"/>
</dbReference>
<dbReference type="Proteomes" id="UP000478052">
    <property type="component" value="Unassembled WGS sequence"/>
</dbReference>
<dbReference type="EMBL" id="VUJU01000425">
    <property type="protein sequence ID" value="KAF0770485.1"/>
    <property type="molecule type" value="Genomic_DNA"/>
</dbReference>
<proteinExistence type="inferred from homology"/>
<dbReference type="Pfam" id="PF00151">
    <property type="entry name" value="Lipase"/>
    <property type="match status" value="2"/>
</dbReference>
<dbReference type="InterPro" id="IPR033906">
    <property type="entry name" value="Lipase_N"/>
</dbReference>
<evidence type="ECO:0000256" key="1">
    <source>
        <dbReference type="ARBA" id="ARBA00004613"/>
    </source>
</evidence>
<evidence type="ECO:0000313" key="6">
    <source>
        <dbReference type="EMBL" id="KAF0770485.1"/>
    </source>
</evidence>
<feature type="domain" description="Lipase" evidence="5">
    <location>
        <begin position="43"/>
        <end position="294"/>
    </location>
</feature>
<dbReference type="AlphaFoldDB" id="A0A6G0ZHX1"/>
<evidence type="ECO:0000256" key="4">
    <source>
        <dbReference type="RuleBase" id="RU004262"/>
    </source>
</evidence>
<sequence length="566" mass="64288">MNGCQEKRVVIAYESNELDDGQENDYDNDFHHVDGTYQTWKHVFYWLFTRDDTSGQLLNRSEPHMIESTTYNEDNPIKVIIHGWLGTTQEKDGVCSYNVKSYFKMGDYNVICVDWKQYSTDISYAVAKARAKHIAKDIAKVLTRITYNLTINFYSLHVIGHSMGAHIAGFVGQNLPDVPRITGLDPAKPMYDKCGPEDRLDETDALFVDTIHTNAGQNGLNKSIGHIDFYPNGGKKQPNCEKGDKKSGSCSHVSSYHYYAHSIWAKDDYIAYRCSSWVDYEAGMCVKANITYMGEWVDMKGDNPDGQLLNRNEPHLIESTTFNETNPIKVIVHGWLGDTKEKESLCMYNVNSYLKVGEYNVICVDWKRYSTDISYAVARARAKHIAHDIAKVLTRITYNLTIGVETMHLIGHSMGAHIVGFVGKNLVDRIPRITGLDPARPNYENNAPEDRLYITDAHFVDVMHTNTDKNGFRKPIGHIDFFPNGGKSQPNCGFADKATGSCSHLKAYHYFSHSIKAKEDYVALKCSSWNDFKAHKCDDNESTFMGEYVNLNQTENYYLETFVDDP</sequence>
<dbReference type="GO" id="GO:0017171">
    <property type="term" value="F:serine hydrolase activity"/>
    <property type="evidence" value="ECO:0007669"/>
    <property type="project" value="TreeGrafter"/>
</dbReference>
<dbReference type="GO" id="GO:0005615">
    <property type="term" value="C:extracellular space"/>
    <property type="evidence" value="ECO:0007669"/>
    <property type="project" value="TreeGrafter"/>
</dbReference>
<dbReference type="InterPro" id="IPR013818">
    <property type="entry name" value="Lipase"/>
</dbReference>
<comment type="caution">
    <text evidence="6">The sequence shown here is derived from an EMBL/GenBank/DDBJ whole genome shotgun (WGS) entry which is preliminary data.</text>
</comment>
<accession>A0A6G0ZHX1</accession>
<dbReference type="SUPFAM" id="SSF53474">
    <property type="entry name" value="alpha/beta-Hydrolases"/>
    <property type="match status" value="2"/>
</dbReference>
<dbReference type="GO" id="GO:0016298">
    <property type="term" value="F:lipase activity"/>
    <property type="evidence" value="ECO:0007669"/>
    <property type="project" value="InterPro"/>
</dbReference>
<evidence type="ECO:0000256" key="2">
    <source>
        <dbReference type="ARBA" id="ARBA00010701"/>
    </source>
</evidence>
<keyword evidence="3" id="KW-0964">Secreted</keyword>
<keyword evidence="7" id="KW-1185">Reference proteome</keyword>
<comment type="subcellular location">
    <subcellularLocation>
        <location evidence="1">Secreted</location>
    </subcellularLocation>
</comment>
<protein>
    <submittedName>
        <fullName evidence="6">Inactive pancreatic lipase-related protein 1-like</fullName>
    </submittedName>
</protein>
<dbReference type="InterPro" id="IPR000734">
    <property type="entry name" value="TAG_lipase"/>
</dbReference>
<dbReference type="PANTHER" id="PTHR11610:SF173">
    <property type="entry name" value="LIPASE DOMAIN-CONTAINING PROTEIN-RELATED"/>
    <property type="match status" value="1"/>
</dbReference>
<dbReference type="GO" id="GO:0016042">
    <property type="term" value="P:lipid catabolic process"/>
    <property type="evidence" value="ECO:0007669"/>
    <property type="project" value="TreeGrafter"/>
</dbReference>